<keyword evidence="1" id="KW-0472">Membrane</keyword>
<name>A0A369VBS0_9ACTN</name>
<feature type="transmembrane region" description="Helical" evidence="1">
    <location>
        <begin position="6"/>
        <end position="22"/>
    </location>
</feature>
<comment type="caution">
    <text evidence="2">The sequence shown here is derived from an EMBL/GenBank/DDBJ whole genome shotgun (WGS) entry which is preliminary data.</text>
</comment>
<dbReference type="EMBL" id="QQBH01000002">
    <property type="protein sequence ID" value="RDD90526.1"/>
    <property type="molecule type" value="Genomic_DNA"/>
</dbReference>
<dbReference type="STRING" id="146923.Spa2297_00815"/>
<protein>
    <recommendedName>
        <fullName evidence="4">DUF2550 family protein</fullName>
    </recommendedName>
</protein>
<gene>
    <name evidence="2" type="ORF">DVZ84_04000</name>
</gene>
<keyword evidence="1" id="KW-0812">Transmembrane</keyword>
<evidence type="ECO:0000313" key="3">
    <source>
        <dbReference type="Proteomes" id="UP000253742"/>
    </source>
</evidence>
<dbReference type="AlphaFoldDB" id="A0A369VBS0"/>
<dbReference type="OrthoDB" id="4301036at2"/>
<evidence type="ECO:0000256" key="1">
    <source>
        <dbReference type="SAM" id="Phobius"/>
    </source>
</evidence>
<proteinExistence type="predicted"/>
<accession>A0A369VBS0</accession>
<keyword evidence="1" id="KW-1133">Transmembrane helix</keyword>
<sequence length="136" mass="14379">MNAGVIELAFCAVAAALVGWLVRRKRQQRSAGAAAGEAVGLPCMLKWSALGSRWKAGRLLTGGAGPLAWEAAWGKRTTVLPAGLRRTGLRSPSPREAMAFNPLSRVVECESPEGDIVLIAVMPEELELVTKALESA</sequence>
<reference evidence="2 3" key="1">
    <citation type="submission" date="2018-07" db="EMBL/GenBank/DDBJ databases">
        <title>Genome guided investigation of antibiotics producing actinomycetales strain isolated from a Macau mangrove ecosystem.</title>
        <authorList>
            <person name="Hu D."/>
        </authorList>
    </citation>
    <scope>NUCLEOTIDE SEQUENCE [LARGE SCALE GENOMIC DNA]</scope>
    <source>
        <strain evidence="2 3">2297</strain>
    </source>
</reference>
<organism evidence="2 3">
    <name type="scientific">Streptomyces parvulus</name>
    <dbReference type="NCBI Taxonomy" id="146923"/>
    <lineage>
        <taxon>Bacteria</taxon>
        <taxon>Bacillati</taxon>
        <taxon>Actinomycetota</taxon>
        <taxon>Actinomycetes</taxon>
        <taxon>Kitasatosporales</taxon>
        <taxon>Streptomycetaceae</taxon>
        <taxon>Streptomyces</taxon>
    </lineage>
</organism>
<evidence type="ECO:0008006" key="4">
    <source>
        <dbReference type="Google" id="ProtNLM"/>
    </source>
</evidence>
<dbReference type="Proteomes" id="UP000253742">
    <property type="component" value="Unassembled WGS sequence"/>
</dbReference>
<evidence type="ECO:0000313" key="2">
    <source>
        <dbReference type="EMBL" id="RDD90526.1"/>
    </source>
</evidence>